<proteinExistence type="predicted"/>
<dbReference type="PANTHER" id="PTHR36748">
    <property type="entry name" value="MENTAL RETARDATION GTPASE ACTIVATING PROTEIN"/>
    <property type="match status" value="1"/>
</dbReference>
<reference evidence="2" key="1">
    <citation type="submission" date="2019-09" db="EMBL/GenBank/DDBJ databases">
        <title>Draft genome information of white flower Hibiscus syriacus.</title>
        <authorList>
            <person name="Kim Y.-M."/>
        </authorList>
    </citation>
    <scope>NUCLEOTIDE SEQUENCE [LARGE SCALE GENOMIC DNA]</scope>
    <source>
        <strain evidence="2">YM2019G1</strain>
    </source>
</reference>
<feature type="region of interest" description="Disordered" evidence="1">
    <location>
        <begin position="158"/>
        <end position="240"/>
    </location>
</feature>
<evidence type="ECO:0000313" key="2">
    <source>
        <dbReference type="EMBL" id="KAE8722320.1"/>
    </source>
</evidence>
<dbReference type="Proteomes" id="UP000436088">
    <property type="component" value="Unassembled WGS sequence"/>
</dbReference>
<feature type="compositionally biased region" description="Polar residues" evidence="1">
    <location>
        <begin position="190"/>
        <end position="206"/>
    </location>
</feature>
<dbReference type="PANTHER" id="PTHR36748:SF3">
    <property type="entry name" value="MENTAL RETARDATION GTPASE ACTIVATING PROTEIN"/>
    <property type="match status" value="1"/>
</dbReference>
<protein>
    <submittedName>
        <fullName evidence="2">AP2/ERF and B3 domain-containing transcription repressor TEM1-like</fullName>
    </submittedName>
</protein>
<feature type="compositionally biased region" description="Basic and acidic residues" evidence="1">
    <location>
        <begin position="207"/>
        <end position="240"/>
    </location>
</feature>
<organism evidence="2 3">
    <name type="scientific">Hibiscus syriacus</name>
    <name type="common">Rose of Sharon</name>
    <dbReference type="NCBI Taxonomy" id="106335"/>
    <lineage>
        <taxon>Eukaryota</taxon>
        <taxon>Viridiplantae</taxon>
        <taxon>Streptophyta</taxon>
        <taxon>Embryophyta</taxon>
        <taxon>Tracheophyta</taxon>
        <taxon>Spermatophyta</taxon>
        <taxon>Magnoliopsida</taxon>
        <taxon>eudicotyledons</taxon>
        <taxon>Gunneridae</taxon>
        <taxon>Pentapetalae</taxon>
        <taxon>rosids</taxon>
        <taxon>malvids</taxon>
        <taxon>Malvales</taxon>
        <taxon>Malvaceae</taxon>
        <taxon>Malvoideae</taxon>
        <taxon>Hibiscus</taxon>
    </lineage>
</organism>
<sequence>MASAPEQPEISLREWSLKARIRHENTVSRRYSGSYIRNTSSHPSNFTISSTTSSPACSFKVGIDPSTYSFTAALKALQARSLYNSLECSPEVFALNSKWNEAEKYICNPLSGEFPMECLSAKTLSGRSFRKLANKITVSGPLVYPSTIVEEDIAGSPIPAESLNRDEGTPPPHPTSPSSVSTPSILETALNPSGTETGDSPFSNTKSKSDEQDEVKETKEKKEEAIIDKEDDKIRTREKDEERKWNCLSWVRRRQRNKHKFTTKIACFPHLKAR</sequence>
<name>A0A6A3BZS7_HIBSY</name>
<accession>A0A6A3BZS7</accession>
<comment type="caution">
    <text evidence="2">The sequence shown here is derived from an EMBL/GenBank/DDBJ whole genome shotgun (WGS) entry which is preliminary data.</text>
</comment>
<keyword evidence="3" id="KW-1185">Reference proteome</keyword>
<evidence type="ECO:0000256" key="1">
    <source>
        <dbReference type="SAM" id="MobiDB-lite"/>
    </source>
</evidence>
<dbReference type="EMBL" id="VEPZ02000564">
    <property type="protein sequence ID" value="KAE8722320.1"/>
    <property type="molecule type" value="Genomic_DNA"/>
</dbReference>
<dbReference type="AlphaFoldDB" id="A0A6A3BZS7"/>
<gene>
    <name evidence="2" type="ORF">F3Y22_tig00014083pilonHSYRG00008</name>
</gene>
<evidence type="ECO:0000313" key="3">
    <source>
        <dbReference type="Proteomes" id="UP000436088"/>
    </source>
</evidence>